<dbReference type="GO" id="GO:0046872">
    <property type="term" value="F:metal ion binding"/>
    <property type="evidence" value="ECO:0007669"/>
    <property type="project" value="UniProtKB-KW"/>
</dbReference>
<comment type="cofactor">
    <cofactor evidence="1">
        <name>Zn(2+)</name>
        <dbReference type="ChEBI" id="CHEBI:29105"/>
    </cofactor>
</comment>
<dbReference type="SUPFAM" id="SSF50447">
    <property type="entry name" value="Translation proteins"/>
    <property type="match status" value="1"/>
</dbReference>
<evidence type="ECO:0000256" key="1">
    <source>
        <dbReference type="ARBA" id="ARBA00001947"/>
    </source>
</evidence>
<evidence type="ECO:0000256" key="4">
    <source>
        <dbReference type="ARBA" id="ARBA00022833"/>
    </source>
</evidence>
<feature type="domain" description="Threonyl/alanyl tRNA synthetase SAD" evidence="6">
    <location>
        <begin position="272"/>
        <end position="315"/>
    </location>
</feature>
<dbReference type="Gene3D" id="2.40.30.130">
    <property type="match status" value="1"/>
</dbReference>
<proteinExistence type="inferred from homology"/>
<dbReference type="InterPro" id="IPR012947">
    <property type="entry name" value="tRNA_SAD"/>
</dbReference>
<dbReference type="SMART" id="SM00863">
    <property type="entry name" value="tRNA_SAD"/>
    <property type="match status" value="1"/>
</dbReference>
<dbReference type="InterPro" id="IPR018163">
    <property type="entry name" value="Thr/Ala-tRNA-synth_IIc_edit"/>
</dbReference>
<evidence type="ECO:0000313" key="8">
    <source>
        <dbReference type="Proteomes" id="UP000663193"/>
    </source>
</evidence>
<accession>A0A7U2EUT1</accession>
<reference evidence="8" key="1">
    <citation type="journal article" date="2021" name="BMC Genomics">
        <title>Chromosome-level genome assembly and manually-curated proteome of model necrotroph Parastagonospora nodorum Sn15 reveals a genome-wide trove of candidate effector homologs, and redundancy of virulence-related functions within an accessory chromosome.</title>
        <authorList>
            <person name="Bertazzoni S."/>
            <person name="Jones D.A.B."/>
            <person name="Phan H.T."/>
            <person name="Tan K.-C."/>
            <person name="Hane J.K."/>
        </authorList>
    </citation>
    <scope>NUCLEOTIDE SEQUENCE [LARGE SCALE GENOMIC DNA]</scope>
    <source>
        <strain evidence="8">SN15 / ATCC MYA-4574 / FGSC 10173)</strain>
    </source>
</reference>
<dbReference type="OrthoDB" id="288942at2759"/>
<dbReference type="EMBL" id="CP069023">
    <property type="protein sequence ID" value="QRC91460.1"/>
    <property type="molecule type" value="Genomic_DNA"/>
</dbReference>
<sequence length="487" mass="53053">MTLLKALTKSISPAFSNLPSRLLSFGHNSQIIRIPSLFQGHKFSSLNMAVAGPIPTIVGALKCQKDSYLQTFETEVVSCSEYTAPEAPNAGKSKTKKSTDPSKFEQTGSSKTWLVELADSVLFPEGGGQPTDHGSIIPLNEDKADPIAITSIQRHGLQCIHFSPAPLAPGTKVKQTVDFTRRWDHMQQHTGQHLLSAVMDSLDLPTLGWNMGAAGEMNYIELPRKPSDEEIRSIQNKCNELIRGNMSITVETPEGKGSDSLPLDYDREKGVVRFIKIGDLDYNACCGTHLKQTSHIGAILLHHTASVRGTNCRLYFTAGDRAINMATESINGLRSIAVSLSTSAAPADVSSAVQRLGDQVSEARKREKRMLAEIAKFEGERIKKELGQIECVLSYRPTDGLDFINLVIFEIKEAVKERVVVLCSGEVKTAGSLVVLGKPELVESMAAKVKNVVSSVKGGGKGEKWQGKVTEWQKGEIEALKKAIEEV</sequence>
<comment type="similarity">
    <text evidence="2">Belongs to the class-II aminoacyl-tRNA synthetase family. Alax-L subfamily.</text>
</comment>
<dbReference type="GO" id="GO:0043039">
    <property type="term" value="P:tRNA aminoacylation"/>
    <property type="evidence" value="ECO:0007669"/>
    <property type="project" value="InterPro"/>
</dbReference>
<dbReference type="GO" id="GO:0002161">
    <property type="term" value="F:aminoacyl-tRNA deacylase activity"/>
    <property type="evidence" value="ECO:0007669"/>
    <property type="project" value="UniProtKB-ARBA"/>
</dbReference>
<name>A0A7U2EUT1_PHANO</name>
<dbReference type="GO" id="GO:0004812">
    <property type="term" value="F:aminoacyl-tRNA ligase activity"/>
    <property type="evidence" value="ECO:0007669"/>
    <property type="project" value="InterPro"/>
</dbReference>
<keyword evidence="3" id="KW-0479">Metal-binding</keyword>
<dbReference type="Pfam" id="PF07973">
    <property type="entry name" value="tRNA_SAD"/>
    <property type="match status" value="1"/>
</dbReference>
<dbReference type="InterPro" id="IPR009000">
    <property type="entry name" value="Transl_B-barrel_sf"/>
</dbReference>
<dbReference type="AlphaFoldDB" id="A0A7U2EUT1"/>
<dbReference type="PANTHER" id="PTHR43462">
    <property type="entry name" value="ALANYL-TRNA EDITING PROTEIN"/>
    <property type="match status" value="1"/>
</dbReference>
<gene>
    <name evidence="7" type="ORF">JI435_009690</name>
</gene>
<evidence type="ECO:0000256" key="3">
    <source>
        <dbReference type="ARBA" id="ARBA00022723"/>
    </source>
</evidence>
<dbReference type="InterPro" id="IPR051335">
    <property type="entry name" value="Alanyl-tRNA_Editing_Enzymes"/>
</dbReference>
<keyword evidence="4" id="KW-0862">Zinc</keyword>
<dbReference type="VEuPathDB" id="FungiDB:JI435_009690"/>
<feature type="region of interest" description="Disordered" evidence="5">
    <location>
        <begin position="84"/>
        <end position="107"/>
    </location>
</feature>
<dbReference type="GO" id="GO:0005524">
    <property type="term" value="F:ATP binding"/>
    <property type="evidence" value="ECO:0007669"/>
    <property type="project" value="InterPro"/>
</dbReference>
<dbReference type="FunFam" id="2.40.30.130:FF:000003">
    <property type="entry name" value="alanyl-tRNA editing protein Aarsd1"/>
    <property type="match status" value="1"/>
</dbReference>
<evidence type="ECO:0000259" key="6">
    <source>
        <dbReference type="SMART" id="SM00863"/>
    </source>
</evidence>
<keyword evidence="8" id="KW-1185">Reference proteome</keyword>
<dbReference type="Gene3D" id="3.30.980.10">
    <property type="entry name" value="Threonyl-trna Synthetase, Chain A, domain 2"/>
    <property type="match status" value="1"/>
</dbReference>
<evidence type="ECO:0000256" key="5">
    <source>
        <dbReference type="SAM" id="MobiDB-lite"/>
    </source>
</evidence>
<organism evidence="7 8">
    <name type="scientific">Phaeosphaeria nodorum (strain SN15 / ATCC MYA-4574 / FGSC 10173)</name>
    <name type="common">Glume blotch fungus</name>
    <name type="synonym">Parastagonospora nodorum</name>
    <dbReference type="NCBI Taxonomy" id="321614"/>
    <lineage>
        <taxon>Eukaryota</taxon>
        <taxon>Fungi</taxon>
        <taxon>Dikarya</taxon>
        <taxon>Ascomycota</taxon>
        <taxon>Pezizomycotina</taxon>
        <taxon>Dothideomycetes</taxon>
        <taxon>Pleosporomycetidae</taxon>
        <taxon>Pleosporales</taxon>
        <taxon>Pleosporineae</taxon>
        <taxon>Phaeosphaeriaceae</taxon>
        <taxon>Parastagonospora</taxon>
    </lineage>
</organism>
<protein>
    <recommendedName>
        <fullName evidence="6">Threonyl/alanyl tRNA synthetase SAD domain-containing protein</fullName>
    </recommendedName>
</protein>
<dbReference type="Proteomes" id="UP000663193">
    <property type="component" value="Chromosome 1"/>
</dbReference>
<dbReference type="SUPFAM" id="SSF55186">
    <property type="entry name" value="ThrRS/AlaRS common domain"/>
    <property type="match status" value="1"/>
</dbReference>
<evidence type="ECO:0000313" key="7">
    <source>
        <dbReference type="EMBL" id="QRC91460.1"/>
    </source>
</evidence>
<dbReference type="PANTHER" id="PTHR43462:SF1">
    <property type="entry name" value="ALANYL-TRNA EDITING PROTEIN AARSD1"/>
    <property type="match status" value="1"/>
</dbReference>
<evidence type="ECO:0000256" key="2">
    <source>
        <dbReference type="ARBA" id="ARBA00008429"/>
    </source>
</evidence>